<dbReference type="Proteomes" id="UP001153712">
    <property type="component" value="Chromosome 12"/>
</dbReference>
<sequence length="100" mass="10848">MPSTLLLAQNATTTDVDDLPYPRNAKDVSILMYRVASFLFPLINGTGASLIALPLQIPKSILFLADLPMRIINFIYEQIKGFFVSLLSGDSDGATGGSKR</sequence>
<evidence type="ECO:0000313" key="1">
    <source>
        <dbReference type="EMBL" id="CAG9856732.1"/>
    </source>
</evidence>
<organism evidence="1 2">
    <name type="scientific">Phyllotreta striolata</name>
    <name type="common">Striped flea beetle</name>
    <name type="synonym">Crioceris striolata</name>
    <dbReference type="NCBI Taxonomy" id="444603"/>
    <lineage>
        <taxon>Eukaryota</taxon>
        <taxon>Metazoa</taxon>
        <taxon>Ecdysozoa</taxon>
        <taxon>Arthropoda</taxon>
        <taxon>Hexapoda</taxon>
        <taxon>Insecta</taxon>
        <taxon>Pterygota</taxon>
        <taxon>Neoptera</taxon>
        <taxon>Endopterygota</taxon>
        <taxon>Coleoptera</taxon>
        <taxon>Polyphaga</taxon>
        <taxon>Cucujiformia</taxon>
        <taxon>Chrysomeloidea</taxon>
        <taxon>Chrysomelidae</taxon>
        <taxon>Galerucinae</taxon>
        <taxon>Alticini</taxon>
        <taxon>Phyllotreta</taxon>
    </lineage>
</organism>
<dbReference type="AlphaFoldDB" id="A0A9N9TJN6"/>
<evidence type="ECO:0000313" key="2">
    <source>
        <dbReference type="Proteomes" id="UP001153712"/>
    </source>
</evidence>
<keyword evidence="2" id="KW-1185">Reference proteome</keyword>
<dbReference type="EMBL" id="OU900105">
    <property type="protein sequence ID" value="CAG9856732.1"/>
    <property type="molecule type" value="Genomic_DNA"/>
</dbReference>
<proteinExistence type="predicted"/>
<name>A0A9N9TJN6_PHYSR</name>
<accession>A0A9N9TJN6</accession>
<reference evidence="1" key="1">
    <citation type="submission" date="2022-01" db="EMBL/GenBank/DDBJ databases">
        <authorList>
            <person name="King R."/>
        </authorList>
    </citation>
    <scope>NUCLEOTIDE SEQUENCE</scope>
</reference>
<gene>
    <name evidence="1" type="ORF">PHYEVI_LOCUS3150</name>
</gene>
<protein>
    <submittedName>
        <fullName evidence="1">Uncharacterized protein</fullName>
    </submittedName>
</protein>